<evidence type="ECO:0000256" key="12">
    <source>
        <dbReference type="ARBA" id="ARBA00023136"/>
    </source>
</evidence>
<evidence type="ECO:0000256" key="18">
    <source>
        <dbReference type="PIRSR" id="PIRSR017205-3"/>
    </source>
</evidence>
<comment type="subcellular location">
    <subcellularLocation>
        <location evidence="2">Endoplasmic reticulum membrane</location>
        <topology evidence="2">Peripheral membrane protein</topology>
        <orientation evidence="2">Lumenal side</orientation>
    </subcellularLocation>
</comment>
<feature type="binding site" evidence="17">
    <location>
        <position position="299"/>
    </location>
    <ligand>
        <name>FAD</name>
        <dbReference type="ChEBI" id="CHEBI:57692"/>
    </ligand>
</feature>
<evidence type="ECO:0000256" key="15">
    <source>
        <dbReference type="ARBA" id="ARBA00023284"/>
    </source>
</evidence>
<gene>
    <name evidence="19" type="ORF">M513_01183</name>
    <name evidence="20" type="ORF">M514_01183</name>
</gene>
<keyword evidence="15" id="KW-0676">Redox-active center</keyword>
<evidence type="ECO:0000256" key="5">
    <source>
        <dbReference type="ARBA" id="ARBA00022448"/>
    </source>
</evidence>
<keyword evidence="21" id="KW-1185">Reference proteome</keyword>
<evidence type="ECO:0000256" key="7">
    <source>
        <dbReference type="ARBA" id="ARBA00022729"/>
    </source>
</evidence>
<evidence type="ECO:0000256" key="14">
    <source>
        <dbReference type="ARBA" id="ARBA00023180"/>
    </source>
</evidence>
<dbReference type="GO" id="GO:0005789">
    <property type="term" value="C:endoplasmic reticulum membrane"/>
    <property type="evidence" value="ECO:0007669"/>
    <property type="project" value="UniProtKB-SubCell"/>
</dbReference>
<sequence>MLLLSVWSVLKLNSKSIMRFVPVSDLFVVNALPAVWKNRGAYLYSTLEADFVSQLLSIYHTFTLCAMGQMILFVVALLSLKLASSELFQSGDPCFCHSLGELHSCECTEKSVDVFNNVHIHGLLAKLLKKDCFRYYKTDMEKDCPFWQSNRYCTSRECGIENCDDEVPIALKYTKYQAPDAYRSSRCDESNEIDPLDKTITAGQRKKLEKWTEHDERLDVYCDVEDESSEKLHYVDLIRNPERYTGYKGNSAQRVWKCIYEENCFKPDPKFDKEYLIYPNIRGMCSEKRMFYRIISGLHTSISISIAANSYKPAPGGIGEGEWYRNVDMFKYRFDPKYTNNEGPERLKNLYFVFLLEMRALQKVAPYLHHTLFYTGNDDEDMDTMDDIKRLMDEIDAFGSTFSESKLFRGTGLKTRILKEEFRLHFLNISRIMDCVDCDKCRLWGKLQTHGIGTALKILFADLPNTQSGTSPKKKRFQLQRNDVVALFNSIGRFSSSIREVAEFQKLLQSS</sequence>
<evidence type="ECO:0000256" key="16">
    <source>
        <dbReference type="PIRSR" id="PIRSR017205-1"/>
    </source>
</evidence>
<dbReference type="AlphaFoldDB" id="A0A085ML54"/>
<feature type="disulfide bond" description="Redox-active" evidence="18">
    <location>
        <begin position="438"/>
        <end position="441"/>
    </location>
</feature>
<dbReference type="InterPro" id="IPR037192">
    <property type="entry name" value="ERO1-like_sf"/>
</dbReference>
<dbReference type="GO" id="GO:0071949">
    <property type="term" value="F:FAD binding"/>
    <property type="evidence" value="ECO:0007669"/>
    <property type="project" value="InterPro"/>
</dbReference>
<comment type="cofactor">
    <cofactor evidence="1 17">
        <name>FAD</name>
        <dbReference type="ChEBI" id="CHEBI:57692"/>
    </cofactor>
</comment>
<evidence type="ECO:0000313" key="21">
    <source>
        <dbReference type="Proteomes" id="UP000030764"/>
    </source>
</evidence>
<keyword evidence="7" id="KW-0732">Signal</keyword>
<organism evidence="19 21">
    <name type="scientific">Trichuris suis</name>
    <name type="common">pig whipworm</name>
    <dbReference type="NCBI Taxonomy" id="68888"/>
    <lineage>
        <taxon>Eukaryota</taxon>
        <taxon>Metazoa</taxon>
        <taxon>Ecdysozoa</taxon>
        <taxon>Nematoda</taxon>
        <taxon>Enoplea</taxon>
        <taxon>Dorylaimia</taxon>
        <taxon>Trichinellida</taxon>
        <taxon>Trichuridae</taxon>
        <taxon>Trichuris</taxon>
    </lineage>
</organism>
<evidence type="ECO:0000256" key="10">
    <source>
        <dbReference type="ARBA" id="ARBA00022982"/>
    </source>
</evidence>
<feature type="binding site" evidence="17">
    <location>
        <position position="243"/>
    </location>
    <ligand>
        <name>FAD</name>
        <dbReference type="ChEBI" id="CHEBI:57692"/>
    </ligand>
</feature>
<feature type="active site" evidence="16">
    <location>
        <position position="441"/>
    </location>
</feature>
<protein>
    <recommendedName>
        <fullName evidence="22">Endoplasmic oxidoreductin-1</fullName>
    </recommendedName>
</protein>
<evidence type="ECO:0000313" key="19">
    <source>
        <dbReference type="EMBL" id="KFD57950.1"/>
    </source>
</evidence>
<feature type="disulfide bond" description="Redox-active" evidence="18">
    <location>
        <begin position="153"/>
        <end position="158"/>
    </location>
</feature>
<keyword evidence="10" id="KW-0249">Electron transport</keyword>
<keyword evidence="14" id="KW-0325">Glycoprotein</keyword>
<keyword evidence="9 17" id="KW-0274">FAD</keyword>
<feature type="binding site" evidence="17">
    <location>
        <position position="256"/>
    </location>
    <ligand>
        <name>FAD</name>
        <dbReference type="ChEBI" id="CHEBI:57692"/>
    </ligand>
</feature>
<evidence type="ECO:0000256" key="2">
    <source>
        <dbReference type="ARBA" id="ARBA00004367"/>
    </source>
</evidence>
<dbReference type="GO" id="GO:0034975">
    <property type="term" value="P:protein folding in endoplasmic reticulum"/>
    <property type="evidence" value="ECO:0007669"/>
    <property type="project" value="InterPro"/>
</dbReference>
<dbReference type="InterPro" id="IPR007266">
    <property type="entry name" value="Ero1"/>
</dbReference>
<accession>A0A085ML54</accession>
<name>A0A085ML54_9BILA</name>
<dbReference type="GO" id="GO:0016972">
    <property type="term" value="F:thiol oxidase activity"/>
    <property type="evidence" value="ECO:0007669"/>
    <property type="project" value="InterPro"/>
</dbReference>
<proteinExistence type="inferred from homology"/>
<dbReference type="EMBL" id="KL367485">
    <property type="protein sequence ID" value="KFD70868.1"/>
    <property type="molecule type" value="Genomic_DNA"/>
</dbReference>
<evidence type="ECO:0000256" key="1">
    <source>
        <dbReference type="ARBA" id="ARBA00001974"/>
    </source>
</evidence>
<evidence type="ECO:0000256" key="9">
    <source>
        <dbReference type="ARBA" id="ARBA00022827"/>
    </source>
</evidence>
<evidence type="ECO:0000313" key="20">
    <source>
        <dbReference type="EMBL" id="KFD70868.1"/>
    </source>
</evidence>
<keyword evidence="11" id="KW-0560">Oxidoreductase</keyword>
<dbReference type="Proteomes" id="UP000030758">
    <property type="component" value="Unassembled WGS sequence"/>
</dbReference>
<dbReference type="PANTHER" id="PTHR12613">
    <property type="entry name" value="ERO1-RELATED"/>
    <property type="match status" value="1"/>
</dbReference>
<comment type="subunit">
    <text evidence="4">May function both as a monomer and a homodimer.</text>
</comment>
<dbReference type="PIRSF" id="PIRSF017205">
    <property type="entry name" value="ERO1"/>
    <property type="match status" value="1"/>
</dbReference>
<dbReference type="Pfam" id="PF04137">
    <property type="entry name" value="ERO1"/>
    <property type="match status" value="1"/>
</dbReference>
<reference evidence="19 21" key="1">
    <citation type="journal article" date="2014" name="Nat. Genet.">
        <title>Genome and transcriptome of the porcine whipworm Trichuris suis.</title>
        <authorList>
            <person name="Jex A.R."/>
            <person name="Nejsum P."/>
            <person name="Schwarz E.M."/>
            <person name="Hu L."/>
            <person name="Young N.D."/>
            <person name="Hall R.S."/>
            <person name="Korhonen P.K."/>
            <person name="Liao S."/>
            <person name="Thamsborg S."/>
            <person name="Xia J."/>
            <person name="Xu P."/>
            <person name="Wang S."/>
            <person name="Scheerlinck J.P."/>
            <person name="Hofmann A."/>
            <person name="Sternberg P.W."/>
            <person name="Wang J."/>
            <person name="Gasser R.B."/>
        </authorList>
    </citation>
    <scope>NUCLEOTIDE SEQUENCE [LARGE SCALE GENOMIC DNA]</scope>
    <source>
        <strain evidence="20">DCEP-RM93F</strain>
        <strain evidence="19">DCEP-RM93M</strain>
    </source>
</reference>
<dbReference type="Proteomes" id="UP000030764">
    <property type="component" value="Unassembled WGS sequence"/>
</dbReference>
<feature type="active site" description="Nucleophile" evidence="16">
    <location>
        <position position="438"/>
    </location>
</feature>
<evidence type="ECO:0000256" key="6">
    <source>
        <dbReference type="ARBA" id="ARBA00022630"/>
    </source>
</evidence>
<evidence type="ECO:0000256" key="17">
    <source>
        <dbReference type="PIRSR" id="PIRSR017205-2"/>
    </source>
</evidence>
<evidence type="ECO:0000256" key="13">
    <source>
        <dbReference type="ARBA" id="ARBA00023157"/>
    </source>
</evidence>
<dbReference type="PANTHER" id="PTHR12613:SF0">
    <property type="entry name" value="ERO1-LIKE PROTEIN"/>
    <property type="match status" value="1"/>
</dbReference>
<feature type="binding site" evidence="17">
    <location>
        <position position="245"/>
    </location>
    <ligand>
        <name>FAD</name>
        <dbReference type="ChEBI" id="CHEBI:57692"/>
    </ligand>
</feature>
<evidence type="ECO:0000256" key="3">
    <source>
        <dbReference type="ARBA" id="ARBA00008277"/>
    </source>
</evidence>
<keyword evidence="8" id="KW-0256">Endoplasmic reticulum</keyword>
<dbReference type="GO" id="GO:0015035">
    <property type="term" value="F:protein-disulfide reductase activity"/>
    <property type="evidence" value="ECO:0007669"/>
    <property type="project" value="InterPro"/>
</dbReference>
<feature type="binding site" evidence="17">
    <location>
        <position position="296"/>
    </location>
    <ligand>
        <name>FAD</name>
        <dbReference type="ChEBI" id="CHEBI:57692"/>
    </ligand>
</feature>
<keyword evidence="13 18" id="KW-1015">Disulfide bond</keyword>
<dbReference type="SUPFAM" id="SSF110019">
    <property type="entry name" value="ERO1-like"/>
    <property type="match status" value="1"/>
</dbReference>
<dbReference type="EMBL" id="KL363186">
    <property type="protein sequence ID" value="KFD57950.1"/>
    <property type="molecule type" value="Genomic_DNA"/>
</dbReference>
<evidence type="ECO:0000256" key="4">
    <source>
        <dbReference type="ARBA" id="ARBA00011802"/>
    </source>
</evidence>
<keyword evidence="6" id="KW-0285">Flavoprotein</keyword>
<keyword evidence="12" id="KW-0472">Membrane</keyword>
<feature type="binding site" evidence="17">
    <location>
        <position position="333"/>
    </location>
    <ligand>
        <name>FAD</name>
        <dbReference type="ChEBI" id="CHEBI:57692"/>
    </ligand>
</feature>
<comment type="similarity">
    <text evidence="3">Belongs to the EROs family.</text>
</comment>
<evidence type="ECO:0000256" key="8">
    <source>
        <dbReference type="ARBA" id="ARBA00022824"/>
    </source>
</evidence>
<evidence type="ECO:0000256" key="11">
    <source>
        <dbReference type="ARBA" id="ARBA00023002"/>
    </source>
</evidence>
<evidence type="ECO:0008006" key="22">
    <source>
        <dbReference type="Google" id="ProtNLM"/>
    </source>
</evidence>
<keyword evidence="5" id="KW-0813">Transport</keyword>